<keyword evidence="1" id="KW-0479">Metal-binding</keyword>
<evidence type="ECO:0000313" key="6">
    <source>
        <dbReference type="Proteomes" id="UP000002620"/>
    </source>
</evidence>
<dbReference type="RefSeq" id="WP_012818181.1">
    <property type="nucleotide sequence ID" value="NC_013385.1"/>
</dbReference>
<dbReference type="Gene3D" id="3.90.580.10">
    <property type="entry name" value="Zinc finger, CHC2-type domain"/>
    <property type="match status" value="1"/>
</dbReference>
<dbReference type="InterPro" id="IPR036977">
    <property type="entry name" value="DNA_primase_Znf_CHC2"/>
</dbReference>
<accession>C9RA92</accession>
<dbReference type="GO" id="GO:0006269">
    <property type="term" value="P:DNA replication, synthesis of primer"/>
    <property type="evidence" value="ECO:0007669"/>
    <property type="project" value="TreeGrafter"/>
</dbReference>
<dbReference type="eggNOG" id="COG0358">
    <property type="taxonomic scope" value="Bacteria"/>
</dbReference>
<dbReference type="GO" id="GO:0003899">
    <property type="term" value="F:DNA-directed RNA polymerase activity"/>
    <property type="evidence" value="ECO:0007669"/>
    <property type="project" value="InterPro"/>
</dbReference>
<keyword evidence="3" id="KW-0862">Zinc</keyword>
<dbReference type="SMART" id="SM00400">
    <property type="entry name" value="ZnF_CHCC"/>
    <property type="match status" value="1"/>
</dbReference>
<protein>
    <submittedName>
        <fullName evidence="5">Zinc finger CHC2-family protein</fullName>
    </submittedName>
</protein>
<keyword evidence="2" id="KW-0863">Zinc-finger</keyword>
<evidence type="ECO:0000313" key="5">
    <source>
        <dbReference type="EMBL" id="ACX51201.1"/>
    </source>
</evidence>
<dbReference type="InterPro" id="IPR050219">
    <property type="entry name" value="DnaG_primase"/>
</dbReference>
<dbReference type="GO" id="GO:0003677">
    <property type="term" value="F:DNA binding"/>
    <property type="evidence" value="ECO:0007669"/>
    <property type="project" value="InterPro"/>
</dbReference>
<evidence type="ECO:0000259" key="4">
    <source>
        <dbReference type="SMART" id="SM00400"/>
    </source>
</evidence>
<dbReference type="STRING" id="429009.Adeg_0024"/>
<dbReference type="GO" id="GO:0008270">
    <property type="term" value="F:zinc ion binding"/>
    <property type="evidence" value="ECO:0007669"/>
    <property type="project" value="UniProtKB-KW"/>
</dbReference>
<evidence type="ECO:0000256" key="3">
    <source>
        <dbReference type="ARBA" id="ARBA00022833"/>
    </source>
</evidence>
<organism evidence="5 6">
    <name type="scientific">Ammonifex degensii (strain DSM 10501 / KC4)</name>
    <dbReference type="NCBI Taxonomy" id="429009"/>
    <lineage>
        <taxon>Bacteria</taxon>
        <taxon>Bacillati</taxon>
        <taxon>Bacillota</taxon>
        <taxon>Clostridia</taxon>
        <taxon>Thermoanaerobacterales</taxon>
        <taxon>Thermoanaerobacteraceae</taxon>
        <taxon>Ammonifex</taxon>
    </lineage>
</organism>
<dbReference type="PANTHER" id="PTHR30313">
    <property type="entry name" value="DNA PRIMASE"/>
    <property type="match status" value="1"/>
</dbReference>
<evidence type="ECO:0000256" key="2">
    <source>
        <dbReference type="ARBA" id="ARBA00022771"/>
    </source>
</evidence>
<dbReference type="KEGG" id="adg:Adeg_0024"/>
<dbReference type="GO" id="GO:0005737">
    <property type="term" value="C:cytoplasm"/>
    <property type="evidence" value="ECO:0007669"/>
    <property type="project" value="TreeGrafter"/>
</dbReference>
<dbReference type="EMBL" id="CP001785">
    <property type="protein sequence ID" value="ACX51201.1"/>
    <property type="molecule type" value="Genomic_DNA"/>
</dbReference>
<sequence length="200" mass="22113">MASVACSIDLFQLAREVSLLEVIRHFAPGLELTRKGRELVACCPFHPDREPSFYVNPAKNVFFCFGCGAGGDGVEFVARTLGLGRLEAARAIVQEFGLVAGSRCGARRESAAGLRRARIAKAVADRLEREIADAYRDLCLIIRTTEKTLARALAEKDVKTVENLAELVKSLPWLTHVADLLYSNDPEERLAALEEARRWI</sequence>
<dbReference type="OrthoDB" id="2665710at2"/>
<dbReference type="AlphaFoldDB" id="C9RA92"/>
<dbReference type="PANTHER" id="PTHR30313:SF2">
    <property type="entry name" value="DNA PRIMASE"/>
    <property type="match status" value="1"/>
</dbReference>
<feature type="domain" description="Zinc finger CHC2-type" evidence="4">
    <location>
        <begin position="39"/>
        <end position="93"/>
    </location>
</feature>
<proteinExistence type="predicted"/>
<dbReference type="Proteomes" id="UP000002620">
    <property type="component" value="Chromosome"/>
</dbReference>
<reference evidence="5 6" key="1">
    <citation type="submission" date="2009-10" db="EMBL/GenBank/DDBJ databases">
        <title>Complete sequence of chromosome of Ammonifex degensii KC4.</title>
        <authorList>
            <consortium name="US DOE Joint Genome Institute"/>
            <person name="Kerfeld C."/>
            <person name="Goodner B."/>
            <person name="Huber H."/>
            <person name="Stetter K."/>
            <person name="Lucas S."/>
            <person name="Copeland A."/>
            <person name="Lapidus A."/>
            <person name="Glavina del Rio T."/>
            <person name="Dalin E."/>
            <person name="Tice H."/>
            <person name="Bruce D."/>
            <person name="Goodwin L."/>
            <person name="Pitluck S."/>
            <person name="Saunders E."/>
            <person name="Brettin T."/>
            <person name="Detter J.C."/>
            <person name="Han C."/>
            <person name="Larimer F."/>
            <person name="Land M."/>
            <person name="Hauser L."/>
            <person name="Kyrpides N."/>
            <person name="Ovchinnikova G."/>
            <person name="Richardson P."/>
        </authorList>
    </citation>
    <scope>NUCLEOTIDE SEQUENCE [LARGE SCALE GENOMIC DNA]</scope>
    <source>
        <strain evidence="6">DSM 10501 / KC4</strain>
    </source>
</reference>
<name>C9RA92_AMMDK</name>
<dbReference type="Pfam" id="PF01807">
    <property type="entry name" value="Zn_ribbon_DnaG"/>
    <property type="match status" value="1"/>
</dbReference>
<gene>
    <name evidence="5" type="ordered locus">Adeg_0024</name>
</gene>
<evidence type="ECO:0000256" key="1">
    <source>
        <dbReference type="ARBA" id="ARBA00022723"/>
    </source>
</evidence>
<dbReference type="SUPFAM" id="SSF57783">
    <property type="entry name" value="Zinc beta-ribbon"/>
    <property type="match status" value="1"/>
</dbReference>
<dbReference type="InterPro" id="IPR002694">
    <property type="entry name" value="Znf_CHC2"/>
</dbReference>
<keyword evidence="6" id="KW-1185">Reference proteome</keyword>
<dbReference type="HOGENOM" id="CLU_094413_0_0_9"/>